<gene>
    <name evidence="7" type="ORF">WISP_16817</name>
</gene>
<evidence type="ECO:0000259" key="6">
    <source>
        <dbReference type="PROSITE" id="PS50089"/>
    </source>
</evidence>
<sequence length="264" mass="28705">MASGGQWGCPICCNALSDVAYWMPCGHQFCLGCILRWVRQSCSCPLCRTPISYIRLSEWQEDSREPSSQEGNAPCSRDENTDGALPASSPQGTPSPAGQEAAGAEPVGGILPELWAELFRSRRSLLAPVRSWLQPRLERMYGDRWWQITLTESCVLLSLCTFGPHRELLVQRLQLRLQEDTAPLVHGIVSTIETQCSQEVRRLWRSHAPLAEGQSPGDSPVPAASRGRDPASSSIPHSSGQEGAGTTEDALQGSAGCPTPEEQP</sequence>
<evidence type="ECO:0000256" key="4">
    <source>
        <dbReference type="PROSITE-ProRule" id="PRU00175"/>
    </source>
</evidence>
<dbReference type="EMBL" id="WHWB01032226">
    <property type="protein sequence ID" value="KAJ7426350.1"/>
    <property type="molecule type" value="Genomic_DNA"/>
</dbReference>
<feature type="compositionally biased region" description="Polar residues" evidence="5">
    <location>
        <begin position="231"/>
        <end position="241"/>
    </location>
</feature>
<dbReference type="InterPro" id="IPR013083">
    <property type="entry name" value="Znf_RING/FYVE/PHD"/>
</dbReference>
<evidence type="ECO:0000313" key="8">
    <source>
        <dbReference type="Proteomes" id="UP001145742"/>
    </source>
</evidence>
<dbReference type="SMART" id="SM00184">
    <property type="entry name" value="RING"/>
    <property type="match status" value="1"/>
</dbReference>
<evidence type="ECO:0000256" key="1">
    <source>
        <dbReference type="ARBA" id="ARBA00022723"/>
    </source>
</evidence>
<feature type="domain" description="RING-type" evidence="6">
    <location>
        <begin position="9"/>
        <end position="48"/>
    </location>
</feature>
<dbReference type="PROSITE" id="PS00518">
    <property type="entry name" value="ZF_RING_1"/>
    <property type="match status" value="1"/>
</dbReference>
<keyword evidence="2 4" id="KW-0863">Zinc-finger</keyword>
<accession>A0ABQ9DV18</accession>
<keyword evidence="3" id="KW-0862">Zinc</keyword>
<dbReference type="PROSITE" id="PS50089">
    <property type="entry name" value="ZF_RING_2"/>
    <property type="match status" value="1"/>
</dbReference>
<proteinExistence type="predicted"/>
<reference evidence="7" key="1">
    <citation type="submission" date="2019-10" db="EMBL/GenBank/DDBJ databases">
        <authorList>
            <person name="Soares A.E.R."/>
            <person name="Aleixo A."/>
            <person name="Schneider P."/>
            <person name="Miyaki C.Y."/>
            <person name="Schneider M.P."/>
            <person name="Mello C."/>
            <person name="Vasconcelos A.T.R."/>
        </authorList>
    </citation>
    <scope>NUCLEOTIDE SEQUENCE</scope>
    <source>
        <tissue evidence="7">Muscle</tissue>
    </source>
</reference>
<keyword evidence="1" id="KW-0479">Metal-binding</keyword>
<keyword evidence="8" id="KW-1185">Reference proteome</keyword>
<dbReference type="Pfam" id="PF13923">
    <property type="entry name" value="zf-C3HC4_2"/>
    <property type="match status" value="1"/>
</dbReference>
<dbReference type="InterPro" id="IPR017907">
    <property type="entry name" value="Znf_RING_CS"/>
</dbReference>
<dbReference type="Proteomes" id="UP001145742">
    <property type="component" value="Unassembled WGS sequence"/>
</dbReference>
<dbReference type="InterPro" id="IPR001841">
    <property type="entry name" value="Znf_RING"/>
</dbReference>
<feature type="region of interest" description="Disordered" evidence="5">
    <location>
        <begin position="209"/>
        <end position="264"/>
    </location>
</feature>
<evidence type="ECO:0000256" key="3">
    <source>
        <dbReference type="ARBA" id="ARBA00022833"/>
    </source>
</evidence>
<dbReference type="Gene3D" id="3.30.40.10">
    <property type="entry name" value="Zinc/RING finger domain, C3HC4 (zinc finger)"/>
    <property type="match status" value="1"/>
</dbReference>
<feature type="region of interest" description="Disordered" evidence="5">
    <location>
        <begin position="62"/>
        <end position="104"/>
    </location>
</feature>
<organism evidence="7 8">
    <name type="scientific">Willisornis vidua</name>
    <name type="common">Xingu scale-backed antbird</name>
    <dbReference type="NCBI Taxonomy" id="1566151"/>
    <lineage>
        <taxon>Eukaryota</taxon>
        <taxon>Metazoa</taxon>
        <taxon>Chordata</taxon>
        <taxon>Craniata</taxon>
        <taxon>Vertebrata</taxon>
        <taxon>Euteleostomi</taxon>
        <taxon>Archelosauria</taxon>
        <taxon>Archosauria</taxon>
        <taxon>Dinosauria</taxon>
        <taxon>Saurischia</taxon>
        <taxon>Theropoda</taxon>
        <taxon>Coelurosauria</taxon>
        <taxon>Aves</taxon>
        <taxon>Neognathae</taxon>
        <taxon>Neoaves</taxon>
        <taxon>Telluraves</taxon>
        <taxon>Australaves</taxon>
        <taxon>Passeriformes</taxon>
        <taxon>Thamnophilidae</taxon>
        <taxon>Willisornis</taxon>
    </lineage>
</organism>
<protein>
    <submittedName>
        <fullName evidence="7">E3 ubiquitin-protein ligase Topors-like protein</fullName>
    </submittedName>
</protein>
<evidence type="ECO:0000256" key="5">
    <source>
        <dbReference type="SAM" id="MobiDB-lite"/>
    </source>
</evidence>
<evidence type="ECO:0000313" key="7">
    <source>
        <dbReference type="EMBL" id="KAJ7426350.1"/>
    </source>
</evidence>
<dbReference type="SUPFAM" id="SSF57850">
    <property type="entry name" value="RING/U-box"/>
    <property type="match status" value="1"/>
</dbReference>
<evidence type="ECO:0000256" key="2">
    <source>
        <dbReference type="ARBA" id="ARBA00022771"/>
    </source>
</evidence>
<name>A0ABQ9DV18_9PASS</name>
<comment type="caution">
    <text evidence="7">The sequence shown here is derived from an EMBL/GenBank/DDBJ whole genome shotgun (WGS) entry which is preliminary data.</text>
</comment>